<protein>
    <submittedName>
        <fullName evidence="2">Uncharacterized protein</fullName>
    </submittedName>
</protein>
<reference evidence="2 3" key="1">
    <citation type="submission" date="2019-01" db="EMBL/GenBank/DDBJ databases">
        <title>Draft genome sequences of three monokaryotic isolates of the white-rot basidiomycete fungus Dichomitus squalens.</title>
        <authorList>
            <consortium name="DOE Joint Genome Institute"/>
            <person name="Lopez S.C."/>
            <person name="Andreopoulos B."/>
            <person name="Pangilinan J."/>
            <person name="Lipzen A."/>
            <person name="Riley R."/>
            <person name="Ahrendt S."/>
            <person name="Ng V."/>
            <person name="Barry K."/>
            <person name="Daum C."/>
            <person name="Grigoriev I.V."/>
            <person name="Hilden K.S."/>
            <person name="Makela M.R."/>
            <person name="de Vries R.P."/>
        </authorList>
    </citation>
    <scope>NUCLEOTIDE SEQUENCE [LARGE SCALE GENOMIC DNA]</scope>
    <source>
        <strain evidence="2 3">CBS 464.89</strain>
    </source>
</reference>
<proteinExistence type="predicted"/>
<feature type="compositionally biased region" description="Polar residues" evidence="1">
    <location>
        <begin position="46"/>
        <end position="56"/>
    </location>
</feature>
<gene>
    <name evidence="2" type="ORF">BD310DRAFT_830741</name>
</gene>
<dbReference type="EMBL" id="ML145224">
    <property type="protein sequence ID" value="TBU53118.1"/>
    <property type="molecule type" value="Genomic_DNA"/>
</dbReference>
<evidence type="ECO:0000313" key="2">
    <source>
        <dbReference type="EMBL" id="TBU53118.1"/>
    </source>
</evidence>
<name>A0A4Q9PEH5_9APHY</name>
<evidence type="ECO:0000256" key="1">
    <source>
        <dbReference type="SAM" id="MobiDB-lite"/>
    </source>
</evidence>
<accession>A0A4Q9PEH5</accession>
<organism evidence="2 3">
    <name type="scientific">Dichomitus squalens</name>
    <dbReference type="NCBI Taxonomy" id="114155"/>
    <lineage>
        <taxon>Eukaryota</taxon>
        <taxon>Fungi</taxon>
        <taxon>Dikarya</taxon>
        <taxon>Basidiomycota</taxon>
        <taxon>Agaricomycotina</taxon>
        <taxon>Agaricomycetes</taxon>
        <taxon>Polyporales</taxon>
        <taxon>Polyporaceae</taxon>
        <taxon>Dichomitus</taxon>
    </lineage>
</organism>
<keyword evidence="3" id="KW-1185">Reference proteome</keyword>
<dbReference type="Proteomes" id="UP000292082">
    <property type="component" value="Unassembled WGS sequence"/>
</dbReference>
<feature type="compositionally biased region" description="Low complexity" evidence="1">
    <location>
        <begin position="57"/>
        <end position="70"/>
    </location>
</feature>
<evidence type="ECO:0000313" key="3">
    <source>
        <dbReference type="Proteomes" id="UP000292082"/>
    </source>
</evidence>
<sequence>MSQTRLHMQKREGEELMKRMGAYMLDAFAALNTRSLHDQRILAFTTSSSVAPTATHPSTGSIRSPGSSSSSKRKDDSCQL</sequence>
<dbReference type="AlphaFoldDB" id="A0A4Q9PEH5"/>
<feature type="region of interest" description="Disordered" evidence="1">
    <location>
        <begin position="46"/>
        <end position="80"/>
    </location>
</feature>